<dbReference type="Proteomes" id="UP000234237">
    <property type="component" value="Chromosome"/>
</dbReference>
<evidence type="ECO:0000256" key="5">
    <source>
        <dbReference type="ARBA" id="ARBA00022989"/>
    </source>
</evidence>
<keyword evidence="5 7" id="KW-1133">Transmembrane helix</keyword>
<keyword evidence="3" id="KW-1003">Cell membrane</keyword>
<dbReference type="InterPro" id="IPR051311">
    <property type="entry name" value="DedA_domain"/>
</dbReference>
<keyword evidence="4 7" id="KW-0812">Transmembrane</keyword>
<evidence type="ECO:0000256" key="1">
    <source>
        <dbReference type="ARBA" id="ARBA00004651"/>
    </source>
</evidence>
<feature type="transmembrane region" description="Helical" evidence="7">
    <location>
        <begin position="12"/>
        <end position="30"/>
    </location>
</feature>
<dbReference type="Pfam" id="PF09335">
    <property type="entry name" value="VTT_dom"/>
    <property type="match status" value="1"/>
</dbReference>
<organism evidence="9 11">
    <name type="scientific">Virgibacillus dokdonensis</name>
    <dbReference type="NCBI Taxonomy" id="302167"/>
    <lineage>
        <taxon>Bacteria</taxon>
        <taxon>Bacillati</taxon>
        <taxon>Bacillota</taxon>
        <taxon>Bacilli</taxon>
        <taxon>Bacillales</taxon>
        <taxon>Bacillaceae</taxon>
        <taxon>Virgibacillus</taxon>
    </lineage>
</organism>
<accession>A0A2K9IUQ9</accession>
<dbReference type="PANTHER" id="PTHR42709">
    <property type="entry name" value="ALKALINE PHOSPHATASE LIKE PROTEIN"/>
    <property type="match status" value="1"/>
</dbReference>
<name>A0A2K9IUQ9_9BACI</name>
<evidence type="ECO:0000313" key="10">
    <source>
        <dbReference type="EMBL" id="MEF2290427.1"/>
    </source>
</evidence>
<feature type="domain" description="VTT" evidence="8">
    <location>
        <begin position="30"/>
        <end position="160"/>
    </location>
</feature>
<evidence type="ECO:0000259" key="8">
    <source>
        <dbReference type="Pfam" id="PF09335"/>
    </source>
</evidence>
<dbReference type="GO" id="GO:0005886">
    <property type="term" value="C:plasma membrane"/>
    <property type="evidence" value="ECO:0007669"/>
    <property type="project" value="UniProtKB-SubCell"/>
</dbReference>
<dbReference type="EMBL" id="CP018622">
    <property type="protein sequence ID" value="AUJ23195.1"/>
    <property type="molecule type" value="Genomic_DNA"/>
</dbReference>
<comment type="similarity">
    <text evidence="2">Belongs to the DedA family.</text>
</comment>
<reference evidence="11" key="2">
    <citation type="submission" date="2016-11" db="EMBL/GenBank/DDBJ databases">
        <title>Complete genome sequence of Virgibacillus pantothenticus 21D, a halophilic bacterium isolated from the deep hypersaline anoxic basin Discovery in the Mediterranean Sea.</title>
        <authorList>
            <person name="Zeaiter Z."/>
            <person name="Booth J.M."/>
            <person name="Prosdocimi E.M."/>
            <person name="Mapelli F."/>
            <person name="Fusi M."/>
            <person name="Daffonchio D."/>
            <person name="Borin S."/>
            <person name="Crotti E."/>
        </authorList>
    </citation>
    <scope>NUCLEOTIDE SEQUENCE [LARGE SCALE GENOMIC DNA]</scope>
    <source>
        <strain evidence="11">21D</strain>
    </source>
</reference>
<keyword evidence="12" id="KW-1185">Reference proteome</keyword>
<sequence length="202" mass="22798">MQHWVTSVMEELGYIGVFFMMALENIFPPIPSEIVLPFGGFLTTTTNLSVVGVIVAATVGSVLGAVILFGIGLLLDVKQLEKIIHRYGPMLRLKKQDIQRADAWFDKYGYWTVFICRMVPLVRSLISIPAGMSNMNFVMFLFLTVAGTLFWNTLLILIGVQLGESWTDILSFMELYSTVIYICIGVGIGIIVYLYIKRRRQQ</sequence>
<evidence type="ECO:0000256" key="7">
    <source>
        <dbReference type="SAM" id="Phobius"/>
    </source>
</evidence>
<evidence type="ECO:0000256" key="3">
    <source>
        <dbReference type="ARBA" id="ARBA00022475"/>
    </source>
</evidence>
<dbReference type="KEGG" id="vpn:A21D_00079"/>
<dbReference type="InterPro" id="IPR032816">
    <property type="entry name" value="VTT_dom"/>
</dbReference>
<gene>
    <name evidence="9" type="primary">ydjZ_1</name>
    <name evidence="9" type="ORF">A21D_00079</name>
    <name evidence="10" type="ORF">V2W34_00195</name>
</gene>
<protein>
    <submittedName>
        <fullName evidence="10">DedA family protein</fullName>
    </submittedName>
    <submittedName>
        <fullName evidence="9">TVP38/TMEM64 family inner membrane protein YdjZ</fullName>
    </submittedName>
</protein>
<reference evidence="10 12" key="3">
    <citation type="submission" date="2024-01" db="EMBL/GenBank/DDBJ databases">
        <title>Survival strategy associated with biotechnological potential of Virgibacillus dokdonensis T4.6 isolated from salt-fermented shrimp paste.</title>
        <authorList>
            <person name="Doan T.V."/>
            <person name="Quach N.T."/>
            <person name="Phi Q.-T."/>
        </authorList>
    </citation>
    <scope>NUCLEOTIDE SEQUENCE [LARGE SCALE GENOMIC DNA]</scope>
    <source>
        <strain evidence="10 12">T4.6</strain>
    </source>
</reference>
<feature type="transmembrane region" description="Helical" evidence="7">
    <location>
        <begin position="50"/>
        <end position="75"/>
    </location>
</feature>
<feature type="transmembrane region" description="Helical" evidence="7">
    <location>
        <begin position="175"/>
        <end position="196"/>
    </location>
</feature>
<proteinExistence type="inferred from homology"/>
<dbReference type="AlphaFoldDB" id="A0A2K9IUQ9"/>
<feature type="transmembrane region" description="Helical" evidence="7">
    <location>
        <begin position="137"/>
        <end position="163"/>
    </location>
</feature>
<dbReference type="STRING" id="302167.GCA_900166595_02919"/>
<dbReference type="RefSeq" id="WP_077705137.1">
    <property type="nucleotide sequence ID" value="NZ_CP018622.1"/>
</dbReference>
<reference evidence="9" key="1">
    <citation type="submission" date="2016-11" db="EMBL/GenBank/DDBJ databases">
        <title>Complete genome sequence of Virgibacillus dokdonensis 21D, a halophilic bacterium isolated from the deep hypersaline anoxic basin Discovery in the Mediterranean Sea.</title>
        <authorList>
            <person name="Zeaiter Z."/>
            <person name="Booth J.M."/>
            <person name="Prosdocimi E.M."/>
            <person name="Mapelli F."/>
            <person name="Fusi M."/>
            <person name="Daffonchio D."/>
            <person name="Borin S."/>
            <person name="Crotti E."/>
        </authorList>
    </citation>
    <scope>NUCLEOTIDE SEQUENCE</scope>
    <source>
        <strain evidence="9">21D</strain>
    </source>
</reference>
<evidence type="ECO:0000256" key="4">
    <source>
        <dbReference type="ARBA" id="ARBA00022692"/>
    </source>
</evidence>
<evidence type="ECO:0000313" key="12">
    <source>
        <dbReference type="Proteomes" id="UP001356080"/>
    </source>
</evidence>
<dbReference type="Proteomes" id="UP001356080">
    <property type="component" value="Unassembled WGS sequence"/>
</dbReference>
<keyword evidence="6 7" id="KW-0472">Membrane</keyword>
<evidence type="ECO:0000313" key="9">
    <source>
        <dbReference type="EMBL" id="AUJ23195.1"/>
    </source>
</evidence>
<evidence type="ECO:0000313" key="11">
    <source>
        <dbReference type="Proteomes" id="UP000234237"/>
    </source>
</evidence>
<evidence type="ECO:0000256" key="6">
    <source>
        <dbReference type="ARBA" id="ARBA00023136"/>
    </source>
</evidence>
<dbReference type="EMBL" id="JAZHPM010000001">
    <property type="protein sequence ID" value="MEF2290427.1"/>
    <property type="molecule type" value="Genomic_DNA"/>
</dbReference>
<dbReference type="PANTHER" id="PTHR42709:SF6">
    <property type="entry name" value="UNDECAPRENYL PHOSPHATE TRANSPORTER A"/>
    <property type="match status" value="1"/>
</dbReference>
<evidence type="ECO:0000256" key="2">
    <source>
        <dbReference type="ARBA" id="ARBA00010792"/>
    </source>
</evidence>
<comment type="subcellular location">
    <subcellularLocation>
        <location evidence="1">Cell membrane</location>
        <topology evidence="1">Multi-pass membrane protein</topology>
    </subcellularLocation>
</comment>